<feature type="compositionally biased region" description="Basic and acidic residues" evidence="1">
    <location>
        <begin position="53"/>
        <end position="65"/>
    </location>
</feature>
<evidence type="ECO:0000313" key="2">
    <source>
        <dbReference type="EMBL" id="SVB06072.1"/>
    </source>
</evidence>
<organism evidence="2">
    <name type="scientific">marine metagenome</name>
    <dbReference type="NCBI Taxonomy" id="408172"/>
    <lineage>
        <taxon>unclassified sequences</taxon>
        <taxon>metagenomes</taxon>
        <taxon>ecological metagenomes</taxon>
    </lineage>
</organism>
<reference evidence="2" key="1">
    <citation type="submission" date="2018-05" db="EMBL/GenBank/DDBJ databases">
        <authorList>
            <person name="Lanie J.A."/>
            <person name="Ng W.-L."/>
            <person name="Kazmierczak K.M."/>
            <person name="Andrzejewski T.M."/>
            <person name="Davidsen T.M."/>
            <person name="Wayne K.J."/>
            <person name="Tettelin H."/>
            <person name="Glass J.I."/>
            <person name="Rusch D."/>
            <person name="Podicherti R."/>
            <person name="Tsui H.-C.T."/>
            <person name="Winkler M.E."/>
        </authorList>
    </citation>
    <scope>NUCLEOTIDE SEQUENCE</scope>
</reference>
<sequence length="78" mass="8550">MRNDFGTRPYKSRFPYDKGGKSGAKKQGYNARLDESLGARRGAESTKSQSLKSRRDESKGAEKAAGKRAYSAVGTMDK</sequence>
<feature type="compositionally biased region" description="Basic and acidic residues" evidence="1">
    <location>
        <begin position="32"/>
        <end position="44"/>
    </location>
</feature>
<gene>
    <name evidence="2" type="ORF">METZ01_LOCUS158926</name>
</gene>
<name>A0A382AYD8_9ZZZZ</name>
<proteinExistence type="predicted"/>
<protein>
    <submittedName>
        <fullName evidence="2">Uncharacterized protein</fullName>
    </submittedName>
</protein>
<dbReference type="AlphaFoldDB" id="A0A382AYD8"/>
<feature type="region of interest" description="Disordered" evidence="1">
    <location>
        <begin position="1"/>
        <end position="78"/>
    </location>
</feature>
<dbReference type="EMBL" id="UINC01027208">
    <property type="protein sequence ID" value="SVB06072.1"/>
    <property type="molecule type" value="Genomic_DNA"/>
</dbReference>
<evidence type="ECO:0000256" key="1">
    <source>
        <dbReference type="SAM" id="MobiDB-lite"/>
    </source>
</evidence>
<accession>A0A382AYD8</accession>